<accession>A0ABR4PN03</accession>
<gene>
    <name evidence="2" type="ORF">PVAG01_03994</name>
</gene>
<evidence type="ECO:0000313" key="2">
    <source>
        <dbReference type="EMBL" id="KAL3424713.1"/>
    </source>
</evidence>
<protein>
    <submittedName>
        <fullName evidence="2">Uncharacterized protein</fullName>
    </submittedName>
</protein>
<dbReference type="Proteomes" id="UP001629113">
    <property type="component" value="Unassembled WGS sequence"/>
</dbReference>
<feature type="compositionally biased region" description="Basic residues" evidence="1">
    <location>
        <begin position="88"/>
        <end position="97"/>
    </location>
</feature>
<keyword evidence="3" id="KW-1185">Reference proteome</keyword>
<feature type="compositionally biased region" description="Low complexity" evidence="1">
    <location>
        <begin position="56"/>
        <end position="87"/>
    </location>
</feature>
<dbReference type="EMBL" id="JBFCZG010000003">
    <property type="protein sequence ID" value="KAL3424713.1"/>
    <property type="molecule type" value="Genomic_DNA"/>
</dbReference>
<comment type="caution">
    <text evidence="2">The sequence shown here is derived from an EMBL/GenBank/DDBJ whole genome shotgun (WGS) entry which is preliminary data.</text>
</comment>
<feature type="compositionally biased region" description="Basic residues" evidence="1">
    <location>
        <begin position="22"/>
        <end position="41"/>
    </location>
</feature>
<evidence type="ECO:0000256" key="1">
    <source>
        <dbReference type="SAM" id="MobiDB-lite"/>
    </source>
</evidence>
<name>A0ABR4PN03_9HELO</name>
<organism evidence="2 3">
    <name type="scientific">Phlyctema vagabunda</name>
    <dbReference type="NCBI Taxonomy" id="108571"/>
    <lineage>
        <taxon>Eukaryota</taxon>
        <taxon>Fungi</taxon>
        <taxon>Dikarya</taxon>
        <taxon>Ascomycota</taxon>
        <taxon>Pezizomycotina</taxon>
        <taxon>Leotiomycetes</taxon>
        <taxon>Helotiales</taxon>
        <taxon>Dermateaceae</taxon>
        <taxon>Phlyctema</taxon>
    </lineage>
</organism>
<feature type="region of interest" description="Disordered" evidence="1">
    <location>
        <begin position="1"/>
        <end position="97"/>
    </location>
</feature>
<evidence type="ECO:0000313" key="3">
    <source>
        <dbReference type="Proteomes" id="UP001629113"/>
    </source>
</evidence>
<proteinExistence type="predicted"/>
<reference evidence="2 3" key="1">
    <citation type="submission" date="2024-06" db="EMBL/GenBank/DDBJ databases">
        <title>Complete genome of Phlyctema vagabunda strain 19-DSS-EL-015.</title>
        <authorList>
            <person name="Fiorenzani C."/>
        </authorList>
    </citation>
    <scope>NUCLEOTIDE SEQUENCE [LARGE SCALE GENOMIC DNA]</scope>
    <source>
        <strain evidence="2 3">19-DSS-EL-015</strain>
    </source>
</reference>
<sequence>MTRSQEQSPWYRRVPDYPYSRRGYRHRHSRRHSFRSSHRVRTSLPRPPPPCHHWRCSGSSRGSLPSRRRLSSSQRCSRSSLSLSLRSPRLHPRLGHRRRRTRCYRRCIDHTSCCSGQRRS</sequence>